<keyword evidence="4" id="KW-1185">Reference proteome</keyword>
<feature type="domain" description="VWFA" evidence="2">
    <location>
        <begin position="720"/>
        <end position="926"/>
    </location>
</feature>
<organism evidence="3 4">
    <name type="scientific">Polyangium spumosum</name>
    <dbReference type="NCBI Taxonomy" id="889282"/>
    <lineage>
        <taxon>Bacteria</taxon>
        <taxon>Pseudomonadati</taxon>
        <taxon>Myxococcota</taxon>
        <taxon>Polyangia</taxon>
        <taxon>Polyangiales</taxon>
        <taxon>Polyangiaceae</taxon>
        <taxon>Polyangium</taxon>
    </lineage>
</organism>
<gene>
    <name evidence="3" type="ORF">GF068_41490</name>
</gene>
<feature type="compositionally biased region" description="Gly residues" evidence="1">
    <location>
        <begin position="61"/>
        <end position="82"/>
    </location>
</feature>
<dbReference type="AlphaFoldDB" id="A0A6N7Q7R0"/>
<evidence type="ECO:0000259" key="2">
    <source>
        <dbReference type="PROSITE" id="PS50234"/>
    </source>
</evidence>
<dbReference type="PROSITE" id="PS50234">
    <property type="entry name" value="VWFA"/>
    <property type="match status" value="1"/>
</dbReference>
<dbReference type="SUPFAM" id="SSF53300">
    <property type="entry name" value="vWA-like"/>
    <property type="match status" value="1"/>
</dbReference>
<evidence type="ECO:0000313" key="4">
    <source>
        <dbReference type="Proteomes" id="UP000440224"/>
    </source>
</evidence>
<accession>A0A6N7Q7R0</accession>
<dbReference type="CDD" id="cd00198">
    <property type="entry name" value="vWFA"/>
    <property type="match status" value="1"/>
</dbReference>
<evidence type="ECO:0000313" key="3">
    <source>
        <dbReference type="EMBL" id="MRG98344.1"/>
    </source>
</evidence>
<name>A0A6N7Q7R0_9BACT</name>
<comment type="caution">
    <text evidence="3">The sequence shown here is derived from an EMBL/GenBank/DDBJ whole genome shotgun (WGS) entry which is preliminary data.</text>
</comment>
<dbReference type="Gene3D" id="3.40.50.410">
    <property type="entry name" value="von Willebrand factor, type A domain"/>
    <property type="match status" value="1"/>
</dbReference>
<protein>
    <submittedName>
        <fullName evidence="3">VWA domain-containing protein</fullName>
    </submittedName>
</protein>
<dbReference type="InterPro" id="IPR036465">
    <property type="entry name" value="vWFA_dom_sf"/>
</dbReference>
<feature type="region of interest" description="Disordered" evidence="1">
    <location>
        <begin position="48"/>
        <end position="85"/>
    </location>
</feature>
<reference evidence="3 4" key="1">
    <citation type="submission" date="2019-10" db="EMBL/GenBank/DDBJ databases">
        <title>A soil myxobacterium in the family Polyangiaceae.</title>
        <authorList>
            <person name="Li Y."/>
            <person name="Wang J."/>
        </authorList>
    </citation>
    <scope>NUCLEOTIDE SEQUENCE [LARGE SCALE GENOMIC DNA]</scope>
    <source>
        <strain evidence="3 4">DSM 14734</strain>
    </source>
</reference>
<evidence type="ECO:0000256" key="1">
    <source>
        <dbReference type="SAM" id="MobiDB-lite"/>
    </source>
</evidence>
<dbReference type="EMBL" id="WJIE01000029">
    <property type="protein sequence ID" value="MRG98344.1"/>
    <property type="molecule type" value="Genomic_DNA"/>
</dbReference>
<sequence length="1143" mass="117858">MEGWHWRRFTMIHHRRTARRPSAKGSLGLASFVVVFMSLLVACSQGGGELPPRGTDPSMGGDNGAGGEGEGGGGHGGEGTGGAPILCQEGQKKTCTVQLGEHNGVVSCFKGVHICKNGAWGPCQEDEAALAPGGSASNEKPSAPTSGALADCANNPCDPSCQVFDEDPPGGLKPFSQTPIFSWQTGDVGDYPPDLVEQGIGQPCDEGADCQFNQYCSAPVFGTCNHNKCAVGDPLAYGCDPCVDEICGIDPTCCEATYGGSCAHDYCETGTKLTDGCDPCVTAICDVEPRCCGLKTWGSCSHDYCKTGSSLSKACNSCVTTICEDDPKCCNISSTGTCSHGYCSSGAALEKGCHPCVDKICAADPKCCDDTPGSVACAHDYCSTGSRLNTNCDPCVAAVCTVKPSCCTGNGNAWNSQCVNLVASVCQQNDKCPSPKWSQACEDKVESVCGNSCSSGWKQRCVDKVDTLCGESCDASWTTSCVDKVGSVCGKSCGPFQWDGACVGMVDSVCGAKCYPDPPCSHNKCDSGEKLDPACDACVATICQELPDCCDVAWTNLCVDRVKTLCGEGCPVKGDCVPWLPGQTDPDCAGHDMSIGVPCDGSVPVCNHGNTVVPAGVKILSLPAGSGQFGRCNPNQAVAGAQSCTTPSPIPPGKCINVPAASCNLGGSKRELMVNPPSHGGYTQLPECQCLDNWASFAPNVACGSPSCSNTTTATVKRVNMFVALDRSGSMTTSVGSGETRWTATVKALKKFFKDPGSAGLGVALRFWADNQPVNGCNEISCSATACKAPLVDVGVLSLQSAPADAQEKKLVDALDAKSPGSNTPMYPALDGATQWAIEYKANHPDEEAFVVFATDGDPVGCNESETAISNLAGAAFQDHGVKTYAIGIQGANQSFMNQIASKGGTQKGFFVAPGGNVENELLSALIQIKGDTLSCDFVVPSGGVYDPSAAKVTFTPSAGAPVLLGNVGSAAACGAGWYYDDPANPAQLKLCPSTCQTVLGDTGAKLAVDLGCPGGYDPATFTYEYEADCPPGTKVQWGFLAYDTLTAADTNVVWKARTANAQAALGAATFETLATAQASPDTQVCPMGGPAPCPVSLFDELGAAGARRSHLELSITLNPASNKSAAAIVKSWDITYSCPDSE</sequence>
<dbReference type="Proteomes" id="UP000440224">
    <property type="component" value="Unassembled WGS sequence"/>
</dbReference>
<dbReference type="SMART" id="SM00327">
    <property type="entry name" value="VWA"/>
    <property type="match status" value="1"/>
</dbReference>
<dbReference type="InterPro" id="IPR002035">
    <property type="entry name" value="VWF_A"/>
</dbReference>
<dbReference type="OrthoDB" id="5477643at2"/>
<proteinExistence type="predicted"/>